<feature type="signal peptide" evidence="3">
    <location>
        <begin position="1"/>
        <end position="27"/>
    </location>
</feature>
<keyword evidence="5" id="KW-1185">Reference proteome</keyword>
<reference evidence="4 5" key="1">
    <citation type="submission" date="2019-02" db="EMBL/GenBank/DDBJ databases">
        <title>Deep-cultivation of Planctomycetes and their phenomic and genomic characterization uncovers novel biology.</title>
        <authorList>
            <person name="Wiegand S."/>
            <person name="Jogler M."/>
            <person name="Boedeker C."/>
            <person name="Pinto D."/>
            <person name="Vollmers J."/>
            <person name="Rivas-Marin E."/>
            <person name="Kohn T."/>
            <person name="Peeters S.H."/>
            <person name="Heuer A."/>
            <person name="Rast P."/>
            <person name="Oberbeckmann S."/>
            <person name="Bunk B."/>
            <person name="Jeske O."/>
            <person name="Meyerdierks A."/>
            <person name="Storesund J.E."/>
            <person name="Kallscheuer N."/>
            <person name="Luecker S."/>
            <person name="Lage O.M."/>
            <person name="Pohl T."/>
            <person name="Merkel B.J."/>
            <person name="Hornburger P."/>
            <person name="Mueller R.-W."/>
            <person name="Bruemmer F."/>
            <person name="Labrenz M."/>
            <person name="Spormann A.M."/>
            <person name="Op den Camp H."/>
            <person name="Overmann J."/>
            <person name="Amann R."/>
            <person name="Jetten M.S.M."/>
            <person name="Mascher T."/>
            <person name="Medema M.H."/>
            <person name="Devos D.P."/>
            <person name="Kaster A.-K."/>
            <person name="Ovreas L."/>
            <person name="Rohde M."/>
            <person name="Galperin M.Y."/>
            <person name="Jogler C."/>
        </authorList>
    </citation>
    <scope>NUCLEOTIDE SEQUENCE [LARGE SCALE GENOMIC DNA]</scope>
    <source>
        <strain evidence="4 5">Pan216</strain>
    </source>
</reference>
<keyword evidence="2" id="KW-0472">Membrane</keyword>
<dbReference type="KEGG" id="knv:Pan216_31720"/>
<feature type="transmembrane region" description="Helical" evidence="2">
    <location>
        <begin position="1053"/>
        <end position="1070"/>
    </location>
</feature>
<feature type="compositionally biased region" description="Basic and acidic residues" evidence="1">
    <location>
        <begin position="52"/>
        <end position="62"/>
    </location>
</feature>
<feature type="transmembrane region" description="Helical" evidence="2">
    <location>
        <begin position="1023"/>
        <end position="1041"/>
    </location>
</feature>
<feature type="transmembrane region" description="Helical" evidence="2">
    <location>
        <begin position="999"/>
        <end position="1016"/>
    </location>
</feature>
<dbReference type="RefSeq" id="WP_145258959.1">
    <property type="nucleotide sequence ID" value="NZ_CP036279.1"/>
</dbReference>
<feature type="region of interest" description="Disordered" evidence="1">
    <location>
        <begin position="36"/>
        <end position="71"/>
    </location>
</feature>
<keyword evidence="2" id="KW-1133">Transmembrane helix</keyword>
<evidence type="ECO:0000313" key="5">
    <source>
        <dbReference type="Proteomes" id="UP000317093"/>
    </source>
</evidence>
<protein>
    <submittedName>
        <fullName evidence="4">Uncharacterized protein</fullName>
    </submittedName>
</protein>
<accession>A0A518B5Q6</accession>
<evidence type="ECO:0000256" key="2">
    <source>
        <dbReference type="SAM" id="Phobius"/>
    </source>
</evidence>
<dbReference type="AlphaFoldDB" id="A0A518B5Q6"/>
<feature type="chain" id="PRO_5022179934" evidence="3">
    <location>
        <begin position="28"/>
        <end position="1115"/>
    </location>
</feature>
<keyword evidence="2" id="KW-0812">Transmembrane</keyword>
<organism evidence="4 5">
    <name type="scientific">Kolteria novifilia</name>
    <dbReference type="NCBI Taxonomy" id="2527975"/>
    <lineage>
        <taxon>Bacteria</taxon>
        <taxon>Pseudomonadati</taxon>
        <taxon>Planctomycetota</taxon>
        <taxon>Planctomycetia</taxon>
        <taxon>Kolteriales</taxon>
        <taxon>Kolteriaceae</taxon>
        <taxon>Kolteria</taxon>
    </lineage>
</organism>
<keyword evidence="3" id="KW-0732">Signal</keyword>
<dbReference type="OrthoDB" id="176053at2"/>
<feature type="compositionally biased region" description="Polar residues" evidence="1">
    <location>
        <begin position="1099"/>
        <end position="1115"/>
    </location>
</feature>
<name>A0A518B5Q6_9BACT</name>
<dbReference type="Proteomes" id="UP000317093">
    <property type="component" value="Chromosome"/>
</dbReference>
<evidence type="ECO:0000256" key="3">
    <source>
        <dbReference type="SAM" id="SignalP"/>
    </source>
</evidence>
<evidence type="ECO:0000256" key="1">
    <source>
        <dbReference type="SAM" id="MobiDB-lite"/>
    </source>
</evidence>
<sequence precursor="true">MRSFVPENRLRRAVVLVLSALFLAICAAGVEAQSSRAKEGDRPKLGPPRAPSSEKSDSKEPATDSTESEEGREELLDLFRRFKNVVFIHYSDFSKVKDPSLVTVPQAIYESREQELERLKGGNRDVAKITSFELTGKLEERRAVLKAVITVQVDPRSKGDVTVDLDLREADCVRATDQKGRIPWLTKTPGGPFEVTISEPGQSTFTLDLLVPIDRLPTERRLMLSIPDATIKKVELTSPTPVAYARDDARKGVLELTDNQRRLEPLLRANDPLDIAWRVSGDRIADEFSASTVDGVITYHIDDSEVETDARLTIDARTPTKEWTFVVPPGERIRQVSVSVDGTPVEVETEMVTDDDSGRFRIRLPNEVTGAAKLSAVLERWRYDDDKPLELGAFHLENAGSENGTILVHTSQELRATVGSLRGVRKIPISQLEPALQVKQPRHAFRFDTQPASVQLKVEKAMPTIRASVASVLSLTMSRAVLKSYFRVAIRRAPAKRMTVRVPEAMADPKITPESRVEVEYVQLNPKKGDAEVTLLFGEPVEGIVEFTLESEIPASPGKPVALPIPSGLPFETSTGTLTVKAASNVNVTFDDKKFVNVDPETKEPLLEPDGEQVWVFRPQTGPASVALKYARLPRELSARLNANVQQVGRSFRVKAVFDLRSRHEPISSLKVVVPGGARGVAISGVARTNETATANEHMIHFSGPVERAPFQIDYEITPKTTEKGTAIKLPVLQEVAVSTERATMEIEPTWKVTPLGAWRGASPEAPDISSGGVIREEFVATEPTSELLVRLDRTAALASVIVPRASIEEFLVNDGRRGGTARFAITIHRLPYVRFRLPDGYEFVSAELDGELVEATFSSLDEGRVALPLDGAPHALELTYLSTLENTLGTWSPITLRAPRLLGRSVVEEVRWSVTTAPDRFLLTPWGQDVSSSSAVAGDIAWSSAGQDRERTSNTRWLQEAAPLLVWSETDAPEGGLTTIYQTWSGADQLQVIAVLRPFWVLVCSGTALLVGLMISRLSRSAQCFAALVLVIAGVGFWAATPRMAACVWVGAQWGVLLGLLVVVGRPLFSRRRQRFLGSPLNETGQGPESWVLPPDSTPMSATQSSTGSFSNPR</sequence>
<gene>
    <name evidence="4" type="ORF">Pan216_31720</name>
</gene>
<proteinExistence type="predicted"/>
<feature type="region of interest" description="Disordered" evidence="1">
    <location>
        <begin position="1081"/>
        <end position="1115"/>
    </location>
</feature>
<dbReference type="EMBL" id="CP036279">
    <property type="protein sequence ID" value="QDU62305.1"/>
    <property type="molecule type" value="Genomic_DNA"/>
</dbReference>
<evidence type="ECO:0000313" key="4">
    <source>
        <dbReference type="EMBL" id="QDU62305.1"/>
    </source>
</evidence>